<reference evidence="1" key="2">
    <citation type="submission" date="2020-09" db="EMBL/GenBank/DDBJ databases">
        <authorList>
            <person name="Sun Q."/>
            <person name="Zhou Y."/>
        </authorList>
    </citation>
    <scope>NUCLEOTIDE SEQUENCE</scope>
    <source>
        <strain evidence="1">CGMCC 1.15794</strain>
    </source>
</reference>
<dbReference type="Proteomes" id="UP000657592">
    <property type="component" value="Unassembled WGS sequence"/>
</dbReference>
<dbReference type="InterPro" id="IPR043777">
    <property type="entry name" value="DUF5719"/>
</dbReference>
<evidence type="ECO:0000313" key="1">
    <source>
        <dbReference type="EMBL" id="GGH37630.1"/>
    </source>
</evidence>
<dbReference type="RefSeq" id="WP_188754926.1">
    <property type="nucleotide sequence ID" value="NZ_BMJY01000002.1"/>
</dbReference>
<dbReference type="Pfam" id="PF18986">
    <property type="entry name" value="DUF5719"/>
    <property type="match status" value="1"/>
</dbReference>
<evidence type="ECO:0000313" key="2">
    <source>
        <dbReference type="Proteomes" id="UP000657592"/>
    </source>
</evidence>
<protein>
    <recommendedName>
        <fullName evidence="3">Large extracellular alpha-helical protein</fullName>
    </recommendedName>
</protein>
<dbReference type="AlphaFoldDB" id="A0A917IEJ6"/>
<reference evidence="1" key="1">
    <citation type="journal article" date="2014" name="Int. J. Syst. Evol. Microbiol.">
        <title>Complete genome sequence of Corynebacterium casei LMG S-19264T (=DSM 44701T), isolated from a smear-ripened cheese.</title>
        <authorList>
            <consortium name="US DOE Joint Genome Institute (JGI-PGF)"/>
            <person name="Walter F."/>
            <person name="Albersmeier A."/>
            <person name="Kalinowski J."/>
            <person name="Ruckert C."/>
        </authorList>
    </citation>
    <scope>NUCLEOTIDE SEQUENCE</scope>
    <source>
        <strain evidence="1">CGMCC 1.15794</strain>
    </source>
</reference>
<dbReference type="EMBL" id="BMJY01000002">
    <property type="protein sequence ID" value="GGH37630.1"/>
    <property type="molecule type" value="Genomic_DNA"/>
</dbReference>
<gene>
    <name evidence="1" type="ORF">GCM10010921_07670</name>
</gene>
<evidence type="ECO:0008006" key="3">
    <source>
        <dbReference type="Google" id="ProtNLM"/>
    </source>
</evidence>
<name>A0A917IEJ6_9MICO</name>
<organism evidence="1 2">
    <name type="scientific">Microbacterium album</name>
    <dbReference type="NCBI Taxonomy" id="2053191"/>
    <lineage>
        <taxon>Bacteria</taxon>
        <taxon>Bacillati</taxon>
        <taxon>Actinomycetota</taxon>
        <taxon>Actinomycetes</taxon>
        <taxon>Micrococcales</taxon>
        <taxon>Microbacteriaceae</taxon>
        <taxon>Microbacterium</taxon>
    </lineage>
</organism>
<comment type="caution">
    <text evidence="1">The sequence shown here is derived from an EMBL/GenBank/DDBJ whole genome shotgun (WGS) entry which is preliminary data.</text>
</comment>
<proteinExistence type="predicted"/>
<keyword evidence="2" id="KW-1185">Reference proteome</keyword>
<sequence length="463" mass="46074">MTAPAPRRTPRARLALGAAVAAGAVAASIGAAALPWPEVSAAAPALEVTPLPAETLLACDGPVLALGRAAEEAAGLAVAAPARLTTGNDRGEEPQPDAMGQPRVAGEAIAERFAQLPAGREPVSIAAASSAAPDDPDLAGFTASACRPGLMESWIVGGDTTTGVTGILLLANPGDVNATVRVTAFGVMGAQTPPGADAIPIPARTQVALPLAGLAGGEQRPVLRVTATGAPVRASLQSSLIRTLEPEGVDSQPAVRPASAHVIPGVHVTARAAASDSAVTVVRLLSESDATATITVAGADSQGQARALEPVRLEAGRPLEVEVPGLAEGDHTVVVSADAPLVTAVWQTTGFGPGSDYAWHTPSPTISAPTIVAVPPGEGARLSLANPSDADIVVAVTEDGDARETVVPARGSAIVEVSADRIYTVDPGGADVHAAVGFASGSGLAALPVWPDAARPQPVVVYP</sequence>
<accession>A0A917IEJ6</accession>